<dbReference type="PANTHER" id="PTHR30193">
    <property type="entry name" value="ABC TRANSPORTER PERMEASE PROTEIN"/>
    <property type="match status" value="1"/>
</dbReference>
<dbReference type="SUPFAM" id="SSF161098">
    <property type="entry name" value="MetI-like"/>
    <property type="match status" value="1"/>
</dbReference>
<keyword evidence="3" id="KW-1003">Cell membrane</keyword>
<name>A0A081BU48_VECG1</name>
<keyword evidence="4 7" id="KW-0812">Transmembrane</keyword>
<evidence type="ECO:0000256" key="5">
    <source>
        <dbReference type="ARBA" id="ARBA00022989"/>
    </source>
</evidence>
<evidence type="ECO:0000256" key="4">
    <source>
        <dbReference type="ARBA" id="ARBA00022692"/>
    </source>
</evidence>
<sequence>MLTEYFQFIGLGMVIGVVVSFIFSLREKQKNRALTTQDVSFYLILRGGIVGFVACFPGMLLSRITGVTHPVAIYASIALFAAILCYFSHILRYYGFIVPAAFFLGLFTYYPILWSGYLSFMKWNMMNPKPKYNGLGTFVKLFQEPVFWLVLKNTLVFASVTIIPTMLLAIVFAILIDERQKLRVYYIYSFFYPMLIPMAAAAMLWVFIYSPNLGLMNRFLNQIGLQSLGWLGSSATSLWAIMIMTVWKNVGFYTLIYLAGLQNLDKSLYDAAYIDGAGWWKRHIYITFPLLGPTSLFVFIVGVILSFQVFAQIHLMTEGGPANSSNIIVYFIYENAFKFFRFDFASALTTLLILALLAIVLVIFGILHKRIHYAID</sequence>
<gene>
    <name evidence="9" type="ORF">U27_02814</name>
</gene>
<keyword evidence="5 7" id="KW-1133">Transmembrane helix</keyword>
<dbReference type="PANTHER" id="PTHR30193:SF37">
    <property type="entry name" value="INNER MEMBRANE ABC TRANSPORTER PERMEASE PROTEIN YCJO"/>
    <property type="match status" value="1"/>
</dbReference>
<evidence type="ECO:0000256" key="6">
    <source>
        <dbReference type="ARBA" id="ARBA00023136"/>
    </source>
</evidence>
<feature type="transmembrane region" description="Helical" evidence="7">
    <location>
        <begin position="6"/>
        <end position="27"/>
    </location>
</feature>
<dbReference type="GO" id="GO:0055085">
    <property type="term" value="P:transmembrane transport"/>
    <property type="evidence" value="ECO:0007669"/>
    <property type="project" value="InterPro"/>
</dbReference>
<dbReference type="STRING" id="1499967.U27_02814"/>
<feature type="transmembrane region" description="Helical" evidence="7">
    <location>
        <begin position="344"/>
        <end position="367"/>
    </location>
</feature>
<evidence type="ECO:0000256" key="1">
    <source>
        <dbReference type="ARBA" id="ARBA00004651"/>
    </source>
</evidence>
<dbReference type="EMBL" id="DF820464">
    <property type="protein sequence ID" value="GAK55853.1"/>
    <property type="molecule type" value="Genomic_DNA"/>
</dbReference>
<accession>A0A081BU48</accession>
<evidence type="ECO:0000313" key="10">
    <source>
        <dbReference type="Proteomes" id="UP000030661"/>
    </source>
</evidence>
<feature type="domain" description="ABC transmembrane type-1" evidence="8">
    <location>
        <begin position="151"/>
        <end position="363"/>
    </location>
</feature>
<dbReference type="PROSITE" id="PS50928">
    <property type="entry name" value="ABC_TM1"/>
    <property type="match status" value="1"/>
</dbReference>
<dbReference type="GO" id="GO:0005886">
    <property type="term" value="C:plasma membrane"/>
    <property type="evidence" value="ECO:0007669"/>
    <property type="project" value="UniProtKB-SubCell"/>
</dbReference>
<dbReference type="Pfam" id="PF00528">
    <property type="entry name" value="BPD_transp_1"/>
    <property type="match status" value="1"/>
</dbReference>
<dbReference type="InterPro" id="IPR000515">
    <property type="entry name" value="MetI-like"/>
</dbReference>
<feature type="transmembrane region" description="Helical" evidence="7">
    <location>
        <begin position="185"/>
        <end position="208"/>
    </location>
</feature>
<dbReference type="InterPro" id="IPR035906">
    <property type="entry name" value="MetI-like_sf"/>
</dbReference>
<organism evidence="9 10">
    <name type="scientific">Vecturithrix granuli</name>
    <dbReference type="NCBI Taxonomy" id="1499967"/>
    <lineage>
        <taxon>Bacteria</taxon>
        <taxon>Candidatus Moduliflexota</taxon>
        <taxon>Candidatus Vecturitrichia</taxon>
        <taxon>Candidatus Vecturitrichales</taxon>
        <taxon>Candidatus Vecturitrichaceae</taxon>
        <taxon>Candidatus Vecturithrix</taxon>
    </lineage>
</organism>
<dbReference type="AlphaFoldDB" id="A0A081BU48"/>
<keyword evidence="10" id="KW-1185">Reference proteome</keyword>
<feature type="transmembrane region" description="Helical" evidence="7">
    <location>
        <begin position="155"/>
        <end position="176"/>
    </location>
</feature>
<feature type="transmembrane region" description="Helical" evidence="7">
    <location>
        <begin position="67"/>
        <end position="87"/>
    </location>
</feature>
<dbReference type="eggNOG" id="COG1175">
    <property type="taxonomic scope" value="Bacteria"/>
</dbReference>
<feature type="transmembrane region" description="Helical" evidence="7">
    <location>
        <begin position="94"/>
        <end position="117"/>
    </location>
</feature>
<dbReference type="HOGENOM" id="CLU_016047_0_2_0"/>
<dbReference type="CDD" id="cd06261">
    <property type="entry name" value="TM_PBP2"/>
    <property type="match status" value="1"/>
</dbReference>
<feature type="transmembrane region" description="Helical" evidence="7">
    <location>
        <begin position="290"/>
        <end position="311"/>
    </location>
</feature>
<comment type="similarity">
    <text evidence="7">Belongs to the binding-protein-dependent transport system permease family.</text>
</comment>
<evidence type="ECO:0000256" key="7">
    <source>
        <dbReference type="RuleBase" id="RU363032"/>
    </source>
</evidence>
<protein>
    <submittedName>
        <fullName evidence="9">Binding-protein-dependent transport systems inner membrane component</fullName>
    </submittedName>
</protein>
<feature type="transmembrane region" description="Helical" evidence="7">
    <location>
        <begin position="39"/>
        <end position="61"/>
    </location>
</feature>
<evidence type="ECO:0000313" key="9">
    <source>
        <dbReference type="EMBL" id="GAK55853.1"/>
    </source>
</evidence>
<reference evidence="9 10" key="1">
    <citation type="journal article" date="2015" name="PeerJ">
        <title>First genomic representation of candidate bacterial phylum KSB3 points to enhanced environmental sensing as a trigger of wastewater bulking.</title>
        <authorList>
            <person name="Sekiguchi Y."/>
            <person name="Ohashi A."/>
            <person name="Parks D.H."/>
            <person name="Yamauchi T."/>
            <person name="Tyson G.W."/>
            <person name="Hugenholtz P."/>
        </authorList>
    </citation>
    <scope>NUCLEOTIDE SEQUENCE [LARGE SCALE GENOMIC DNA]</scope>
</reference>
<dbReference type="Proteomes" id="UP000030661">
    <property type="component" value="Unassembled WGS sequence"/>
</dbReference>
<keyword evidence="6 7" id="KW-0472">Membrane</keyword>
<dbReference type="InterPro" id="IPR051393">
    <property type="entry name" value="ABC_transporter_permease"/>
</dbReference>
<proteinExistence type="inferred from homology"/>
<comment type="subcellular location">
    <subcellularLocation>
        <location evidence="1 7">Cell membrane</location>
        <topology evidence="1 7">Multi-pass membrane protein</topology>
    </subcellularLocation>
</comment>
<evidence type="ECO:0000259" key="8">
    <source>
        <dbReference type="PROSITE" id="PS50928"/>
    </source>
</evidence>
<keyword evidence="2 7" id="KW-0813">Transport</keyword>
<dbReference type="Gene3D" id="1.10.3720.10">
    <property type="entry name" value="MetI-like"/>
    <property type="match status" value="1"/>
</dbReference>
<evidence type="ECO:0000256" key="2">
    <source>
        <dbReference type="ARBA" id="ARBA00022448"/>
    </source>
</evidence>
<evidence type="ECO:0000256" key="3">
    <source>
        <dbReference type="ARBA" id="ARBA00022475"/>
    </source>
</evidence>